<dbReference type="PROSITE" id="PS50181">
    <property type="entry name" value="FBOX"/>
    <property type="match status" value="1"/>
</dbReference>
<dbReference type="EMBL" id="KL142418">
    <property type="protein sequence ID" value="KDR67047.1"/>
    <property type="molecule type" value="Genomic_DNA"/>
</dbReference>
<proteinExistence type="predicted"/>
<evidence type="ECO:0000313" key="3">
    <source>
        <dbReference type="Proteomes" id="UP000027222"/>
    </source>
</evidence>
<feature type="domain" description="F-box" evidence="1">
    <location>
        <begin position="305"/>
        <end position="352"/>
    </location>
</feature>
<evidence type="ECO:0000259" key="1">
    <source>
        <dbReference type="PROSITE" id="PS50181"/>
    </source>
</evidence>
<dbReference type="HOGENOM" id="CLU_556738_0_0_1"/>
<dbReference type="AlphaFoldDB" id="A0A067SAR2"/>
<accession>A0A067SAR2</accession>
<organism evidence="2 3">
    <name type="scientific">Galerina marginata (strain CBS 339.88)</name>
    <dbReference type="NCBI Taxonomy" id="685588"/>
    <lineage>
        <taxon>Eukaryota</taxon>
        <taxon>Fungi</taxon>
        <taxon>Dikarya</taxon>
        <taxon>Basidiomycota</taxon>
        <taxon>Agaricomycotina</taxon>
        <taxon>Agaricomycetes</taxon>
        <taxon>Agaricomycetidae</taxon>
        <taxon>Agaricales</taxon>
        <taxon>Agaricineae</taxon>
        <taxon>Strophariaceae</taxon>
        <taxon>Galerina</taxon>
    </lineage>
</organism>
<dbReference type="OrthoDB" id="2987940at2759"/>
<sequence length="464" mass="52491">MGNWDELCLLCGISPIPPSEIYTDPGYGAEDLGDKIIDYDPSILSDLQLDKEELVAMLLDALELDLPFILPEWKWVGFTNCVAIGHFSHDGDTPHQIVGTESGRMRKIPDGTNVETRIVRDPSCGEFYVIVQRSKKGQYEFEEVEEAGLSRTSSSNYMYSELRCTDGFGNFFLSEGCFYYLQAWLDVSGFVEQRAGSLSFGGELFEVVNSRMRGRVNGTGILPWMEYDGIENTLEQTQYNFEGGLKIPKYTTASIRNECTPKGILDAIIRDCRCWRFIAPNLWPSNSIDEKQGRFRKFPISFAASNPLTLLPIEILSDVLACVDSLQTYLAVARTSRSIYNVATEDSFFSMTIKRMSSSPSGCLFWLLPVSSMRGELQKANLASSTFLPKVSGADNIPAGGQTDHQSPFLRLDFHWISFVRACYASCSMMNRKRIWGQVKQLEEFWRNYRLYGWEVDRFGVALE</sequence>
<reference evidence="3" key="1">
    <citation type="journal article" date="2014" name="Proc. Natl. Acad. Sci. U.S.A.">
        <title>Extensive sampling of basidiomycete genomes demonstrates inadequacy of the white-rot/brown-rot paradigm for wood decay fungi.</title>
        <authorList>
            <person name="Riley R."/>
            <person name="Salamov A.A."/>
            <person name="Brown D.W."/>
            <person name="Nagy L.G."/>
            <person name="Floudas D."/>
            <person name="Held B.W."/>
            <person name="Levasseur A."/>
            <person name="Lombard V."/>
            <person name="Morin E."/>
            <person name="Otillar R."/>
            <person name="Lindquist E.A."/>
            <person name="Sun H."/>
            <person name="LaButti K.M."/>
            <person name="Schmutz J."/>
            <person name="Jabbour D."/>
            <person name="Luo H."/>
            <person name="Baker S.E."/>
            <person name="Pisabarro A.G."/>
            <person name="Walton J.D."/>
            <person name="Blanchette R.A."/>
            <person name="Henrissat B."/>
            <person name="Martin F."/>
            <person name="Cullen D."/>
            <person name="Hibbett D.S."/>
            <person name="Grigoriev I.V."/>
        </authorList>
    </citation>
    <scope>NUCLEOTIDE SEQUENCE [LARGE SCALE GENOMIC DNA]</scope>
    <source>
        <strain evidence="3">CBS 339.88</strain>
    </source>
</reference>
<dbReference type="Proteomes" id="UP000027222">
    <property type="component" value="Unassembled WGS sequence"/>
</dbReference>
<protein>
    <recommendedName>
        <fullName evidence="1">F-box domain-containing protein</fullName>
    </recommendedName>
</protein>
<gene>
    <name evidence="2" type="ORF">GALMADRAFT_147471</name>
</gene>
<keyword evidence="3" id="KW-1185">Reference proteome</keyword>
<evidence type="ECO:0000313" key="2">
    <source>
        <dbReference type="EMBL" id="KDR67047.1"/>
    </source>
</evidence>
<name>A0A067SAR2_GALM3</name>
<dbReference type="InterPro" id="IPR001810">
    <property type="entry name" value="F-box_dom"/>
</dbReference>